<dbReference type="CDD" id="cd00081">
    <property type="entry name" value="Hint"/>
    <property type="match status" value="1"/>
</dbReference>
<dbReference type="Gene3D" id="2.170.16.10">
    <property type="entry name" value="Hedgehog/Intein (Hint) domain"/>
    <property type="match status" value="2"/>
</dbReference>
<evidence type="ECO:0000256" key="3">
    <source>
        <dbReference type="SAM" id="MobiDB-lite"/>
    </source>
</evidence>
<feature type="domain" description="Hint" evidence="5">
    <location>
        <begin position="162"/>
        <end position="266"/>
    </location>
</feature>
<reference evidence="6" key="1">
    <citation type="journal article" date="2021" name="Proc. Natl. Acad. Sci. U.S.A.">
        <title>A Catalog of Tens of Thousands of Viruses from Human Metagenomes Reveals Hidden Associations with Chronic Diseases.</title>
        <authorList>
            <person name="Tisza M.J."/>
            <person name="Buck C.B."/>
        </authorList>
    </citation>
    <scope>NUCLEOTIDE SEQUENCE</scope>
    <source>
        <strain evidence="6">Ctshb19</strain>
    </source>
</reference>
<evidence type="ECO:0000256" key="1">
    <source>
        <dbReference type="ARBA" id="ARBA00022813"/>
    </source>
</evidence>
<dbReference type="NCBIfam" id="TIGR01445">
    <property type="entry name" value="intein_Nterm"/>
    <property type="match status" value="1"/>
</dbReference>
<dbReference type="InterPro" id="IPR030934">
    <property type="entry name" value="Intein_C"/>
</dbReference>
<proteinExistence type="predicted"/>
<evidence type="ECO:0000259" key="4">
    <source>
        <dbReference type="SMART" id="SM00305"/>
    </source>
</evidence>
<sequence length="561" mass="63761">MPTKKIKTQKVKKTRIVTKPKKTQAKRDAEKTKERKRKSTAAPVRSAGITRVGGIPYKLRKFENLGARPMPETFFTMQGKSLKELIRNTPRLFMNNAVDVEAHKYKSLFTKAGRPAVKGIMVTNDPWRPDKVKRYHETYIVGLDKNGEKKPLYKHKRVLAQCTCLTGDTKVLTDQGWKTIFELAQPHAPGHYPINYNVKGELFAGTTPFYTGKKKVFKITLSNGQTITGTRDHQFLKHVSLGNKKFLEKWAEVQDLKVGDKLLTNAFEQPTIERTQDYWEAFFIGVMQGDGTLFATGYPNLKLFGHKHAILKVLTKLDLVKDVSEINGRENGLNVQFTQRAIELCHRYKFDNKRSVKLDTFEQTMGYLAGLIATDGTTYKNGDILIRGAHEYLDQLNWKLMEYGIVQTTIYREREAGVKTCVIQEDYGVVESTKEMWALRISNQSDVLKNLALSVYHRDRIEPAPARPRKAWAEIVDISFAGMQHVYDITVPGPHRFAANGVIAHNCENYVFTWEYANARCGAAYLIYSNGEPPVWTNPGMAVGLCKHLIALAKIVIEENL</sequence>
<dbReference type="SMART" id="SM00305">
    <property type="entry name" value="HintC"/>
    <property type="match status" value="1"/>
</dbReference>
<accession>A0A8S5UG23</accession>
<dbReference type="Pfam" id="PF14890">
    <property type="entry name" value="Intein_splicing"/>
    <property type="match status" value="1"/>
</dbReference>
<dbReference type="SMART" id="SM00306">
    <property type="entry name" value="HintN"/>
    <property type="match status" value="1"/>
</dbReference>
<organism evidence="6">
    <name type="scientific">Myoviridae sp. ctshb19</name>
    <dbReference type="NCBI Taxonomy" id="2825194"/>
    <lineage>
        <taxon>Viruses</taxon>
        <taxon>Duplodnaviria</taxon>
        <taxon>Heunggongvirae</taxon>
        <taxon>Uroviricota</taxon>
        <taxon>Caudoviricetes</taxon>
    </lineage>
</organism>
<keyword evidence="2" id="KW-0651">Protein splicing</keyword>
<dbReference type="InterPro" id="IPR003586">
    <property type="entry name" value="Hint_dom_C"/>
</dbReference>
<dbReference type="InterPro" id="IPR006142">
    <property type="entry name" value="INTEIN"/>
</dbReference>
<feature type="domain" description="Hint" evidence="4">
    <location>
        <begin position="467"/>
        <end position="513"/>
    </location>
</feature>
<dbReference type="InterPro" id="IPR036844">
    <property type="entry name" value="Hint_dom_sf"/>
</dbReference>
<dbReference type="InterPro" id="IPR003587">
    <property type="entry name" value="Hint_dom_N"/>
</dbReference>
<dbReference type="EMBL" id="BK016086">
    <property type="protein sequence ID" value="DAF93379.1"/>
    <property type="molecule type" value="Genomic_DNA"/>
</dbReference>
<protein>
    <submittedName>
        <fullName evidence="6">Ribonucleotide-diphosphate reductase subunit alpha</fullName>
    </submittedName>
</protein>
<feature type="region of interest" description="Disordered" evidence="3">
    <location>
        <begin position="1"/>
        <end position="47"/>
    </location>
</feature>
<name>A0A8S5UG23_9CAUD</name>
<dbReference type="GO" id="GO:0016539">
    <property type="term" value="P:intein-mediated protein splicing"/>
    <property type="evidence" value="ECO:0007669"/>
    <property type="project" value="InterPro"/>
</dbReference>
<dbReference type="SUPFAM" id="SSF55608">
    <property type="entry name" value="Homing endonucleases"/>
    <property type="match status" value="1"/>
</dbReference>
<dbReference type="InterPro" id="IPR027434">
    <property type="entry name" value="Homing_endonucl"/>
</dbReference>
<dbReference type="PROSITE" id="PS50817">
    <property type="entry name" value="INTEIN_N_TER"/>
    <property type="match status" value="1"/>
</dbReference>
<evidence type="ECO:0000313" key="6">
    <source>
        <dbReference type="EMBL" id="DAF93379.1"/>
    </source>
</evidence>
<evidence type="ECO:0000259" key="5">
    <source>
        <dbReference type="SMART" id="SM00306"/>
    </source>
</evidence>
<keyword evidence="1" id="KW-0068">Autocatalytic cleavage</keyword>
<dbReference type="PRINTS" id="PR00379">
    <property type="entry name" value="INTEIN"/>
</dbReference>
<dbReference type="InterPro" id="IPR006141">
    <property type="entry name" value="Intein_N"/>
</dbReference>
<dbReference type="PROSITE" id="PS50818">
    <property type="entry name" value="INTEIN_C_TER"/>
    <property type="match status" value="1"/>
</dbReference>
<dbReference type="SUPFAM" id="SSF51294">
    <property type="entry name" value="Hedgehog/intein (Hint) domain"/>
    <property type="match status" value="1"/>
</dbReference>
<dbReference type="NCBIfam" id="TIGR01443">
    <property type="entry name" value="intein_Cterm"/>
    <property type="match status" value="1"/>
</dbReference>
<feature type="compositionally biased region" description="Basic residues" evidence="3">
    <location>
        <begin position="1"/>
        <end position="24"/>
    </location>
</feature>
<evidence type="ECO:0000256" key="2">
    <source>
        <dbReference type="ARBA" id="ARBA00023000"/>
    </source>
</evidence>